<feature type="region of interest" description="Disordered" evidence="1">
    <location>
        <begin position="302"/>
        <end position="328"/>
    </location>
</feature>
<reference evidence="2" key="2">
    <citation type="submission" date="2023-06" db="EMBL/GenBank/DDBJ databases">
        <authorList>
            <consortium name="Lawrence Berkeley National Laboratory"/>
            <person name="Haridas S."/>
            <person name="Hensen N."/>
            <person name="Bonometti L."/>
            <person name="Westerberg I."/>
            <person name="Brannstrom I.O."/>
            <person name="Guillou S."/>
            <person name="Cros-Aarteil S."/>
            <person name="Calhoun S."/>
            <person name="Kuo A."/>
            <person name="Mondo S."/>
            <person name="Pangilinan J."/>
            <person name="Riley R."/>
            <person name="Labutti K."/>
            <person name="Andreopoulos B."/>
            <person name="Lipzen A."/>
            <person name="Chen C."/>
            <person name="Yanf M."/>
            <person name="Daum C."/>
            <person name="Ng V."/>
            <person name="Clum A."/>
            <person name="Steindorff A."/>
            <person name="Ohm R."/>
            <person name="Martin F."/>
            <person name="Silar P."/>
            <person name="Natvig D."/>
            <person name="Lalanne C."/>
            <person name="Gautier V."/>
            <person name="Ament-Velasquez S.L."/>
            <person name="Kruys A."/>
            <person name="Hutchinson M.I."/>
            <person name="Powell A.J."/>
            <person name="Barry K."/>
            <person name="Miller A.N."/>
            <person name="Grigoriev I.V."/>
            <person name="Debuchy R."/>
            <person name="Gladieux P."/>
            <person name="Thoren M.H."/>
            <person name="Johannesson H."/>
        </authorList>
    </citation>
    <scope>NUCLEOTIDE SEQUENCE</scope>
    <source>
        <strain evidence="2">CBS 168.71</strain>
    </source>
</reference>
<dbReference type="Proteomes" id="UP001278766">
    <property type="component" value="Unassembled WGS sequence"/>
</dbReference>
<protein>
    <submittedName>
        <fullName evidence="2">Uncharacterized protein</fullName>
    </submittedName>
</protein>
<comment type="caution">
    <text evidence="2">The sequence shown here is derived from an EMBL/GenBank/DDBJ whole genome shotgun (WGS) entry which is preliminary data.</text>
</comment>
<dbReference type="RefSeq" id="XP_062657068.1">
    <property type="nucleotide sequence ID" value="XM_062808179.1"/>
</dbReference>
<reference evidence="2" key="1">
    <citation type="journal article" date="2023" name="Mol. Phylogenet. Evol.">
        <title>Genome-scale phylogeny and comparative genomics of the fungal order Sordariales.</title>
        <authorList>
            <person name="Hensen N."/>
            <person name="Bonometti L."/>
            <person name="Westerberg I."/>
            <person name="Brannstrom I.O."/>
            <person name="Guillou S."/>
            <person name="Cros-Aarteil S."/>
            <person name="Calhoun S."/>
            <person name="Haridas S."/>
            <person name="Kuo A."/>
            <person name="Mondo S."/>
            <person name="Pangilinan J."/>
            <person name="Riley R."/>
            <person name="LaButti K."/>
            <person name="Andreopoulos B."/>
            <person name="Lipzen A."/>
            <person name="Chen C."/>
            <person name="Yan M."/>
            <person name="Daum C."/>
            <person name="Ng V."/>
            <person name="Clum A."/>
            <person name="Steindorff A."/>
            <person name="Ohm R.A."/>
            <person name="Martin F."/>
            <person name="Silar P."/>
            <person name="Natvig D.O."/>
            <person name="Lalanne C."/>
            <person name="Gautier V."/>
            <person name="Ament-Velasquez S.L."/>
            <person name="Kruys A."/>
            <person name="Hutchinson M.I."/>
            <person name="Powell A.J."/>
            <person name="Barry K."/>
            <person name="Miller A.N."/>
            <person name="Grigoriev I.V."/>
            <person name="Debuchy R."/>
            <person name="Gladieux P."/>
            <person name="Hiltunen Thoren M."/>
            <person name="Johannesson H."/>
        </authorList>
    </citation>
    <scope>NUCLEOTIDE SEQUENCE</scope>
    <source>
        <strain evidence="2">CBS 168.71</strain>
    </source>
</reference>
<proteinExistence type="predicted"/>
<keyword evidence="3" id="KW-1185">Reference proteome</keyword>
<evidence type="ECO:0000313" key="2">
    <source>
        <dbReference type="EMBL" id="KAK3293554.1"/>
    </source>
</evidence>
<accession>A0AAE0LQW8</accession>
<evidence type="ECO:0000313" key="3">
    <source>
        <dbReference type="Proteomes" id="UP001278766"/>
    </source>
</evidence>
<sequence length="379" mass="41737">MVQSLQALNNRFWQGLDPKKPERLSKVLAALYCFHIAPPTDVFHCEFTVHPADHDRIFGAFPELQLLEKLVGRDIPFHFDANTGSLITMDNTAYHKHLIFDLAVEMRIGLRSLHTHPGSVGALAQKVQSWDTRPADSGTIRDQNGKPTAKTTGAAWAFGVPPDRNATFLVDFAGPHSNAPSRHAQYITAHGARTVISLQLSFTTTAWLGDEANYKHMADNTTVWVWTKVDGKAEPVVEREPLSTPGGQIKLWLSDFVHMAEGNDLPSEFVRPPYDVAERAANITIPYSVMLESLKKSSHIRWMPTGDKPLPSNDKVNNKRPTNNGVPGGKRFFSVAAHGVPGPRKTAAGMALDPAVAARRASAASVGRFSTRFLRAFHK</sequence>
<organism evidence="2 3">
    <name type="scientific">Chaetomium fimeti</name>
    <dbReference type="NCBI Taxonomy" id="1854472"/>
    <lineage>
        <taxon>Eukaryota</taxon>
        <taxon>Fungi</taxon>
        <taxon>Dikarya</taxon>
        <taxon>Ascomycota</taxon>
        <taxon>Pezizomycotina</taxon>
        <taxon>Sordariomycetes</taxon>
        <taxon>Sordariomycetidae</taxon>
        <taxon>Sordariales</taxon>
        <taxon>Chaetomiaceae</taxon>
        <taxon>Chaetomium</taxon>
    </lineage>
</organism>
<evidence type="ECO:0000256" key="1">
    <source>
        <dbReference type="SAM" id="MobiDB-lite"/>
    </source>
</evidence>
<dbReference type="EMBL" id="JAUEPN010000006">
    <property type="protein sequence ID" value="KAK3293554.1"/>
    <property type="molecule type" value="Genomic_DNA"/>
</dbReference>
<dbReference type="GeneID" id="87845127"/>
<gene>
    <name evidence="2" type="ORF">B0H64DRAFT_477072</name>
</gene>
<name>A0AAE0LQW8_9PEZI</name>
<dbReference type="AlphaFoldDB" id="A0AAE0LQW8"/>